<reference evidence="3" key="1">
    <citation type="journal article" date="2019" name="Int. J. Syst. Evol. Microbiol.">
        <title>The Global Catalogue of Microorganisms (GCM) 10K type strain sequencing project: providing services to taxonomists for standard genome sequencing and annotation.</title>
        <authorList>
            <consortium name="The Broad Institute Genomics Platform"/>
            <consortium name="The Broad Institute Genome Sequencing Center for Infectious Disease"/>
            <person name="Wu L."/>
            <person name="Ma J."/>
        </authorList>
    </citation>
    <scope>NUCLEOTIDE SEQUENCE [LARGE SCALE GENOMIC DNA]</scope>
    <source>
        <strain evidence="3">JCM 11896</strain>
    </source>
</reference>
<comment type="caution">
    <text evidence="2">The sequence shown here is derived from an EMBL/GenBank/DDBJ whole genome shotgun (WGS) entry which is preliminary data.</text>
</comment>
<protein>
    <recommendedName>
        <fullName evidence="4">DoxX family protein</fullName>
    </recommendedName>
</protein>
<gene>
    <name evidence="2" type="ORF">GCM10009613_24400</name>
</gene>
<keyword evidence="3" id="KW-1185">Reference proteome</keyword>
<evidence type="ECO:0000313" key="2">
    <source>
        <dbReference type="EMBL" id="GAA1387884.1"/>
    </source>
</evidence>
<proteinExistence type="predicted"/>
<dbReference type="RefSeq" id="WP_344021589.1">
    <property type="nucleotide sequence ID" value="NZ_BAAAJK010000007.1"/>
</dbReference>
<keyword evidence="1" id="KW-0812">Transmembrane</keyword>
<feature type="transmembrane region" description="Helical" evidence="1">
    <location>
        <begin position="109"/>
        <end position="127"/>
    </location>
</feature>
<keyword evidence="1" id="KW-1133">Transmembrane helix</keyword>
<keyword evidence="1" id="KW-0472">Membrane</keyword>
<dbReference type="Proteomes" id="UP001501414">
    <property type="component" value="Unassembled WGS sequence"/>
</dbReference>
<accession>A0ABP4ID86</accession>
<evidence type="ECO:0000313" key="3">
    <source>
        <dbReference type="Proteomes" id="UP001501414"/>
    </source>
</evidence>
<dbReference type="EMBL" id="BAAAJK010000007">
    <property type="protein sequence ID" value="GAA1387884.1"/>
    <property type="molecule type" value="Genomic_DNA"/>
</dbReference>
<feature type="transmembrane region" description="Helical" evidence="1">
    <location>
        <begin position="156"/>
        <end position="177"/>
    </location>
</feature>
<feature type="transmembrane region" description="Helical" evidence="1">
    <location>
        <begin position="83"/>
        <end position="103"/>
    </location>
</feature>
<organism evidence="2 3">
    <name type="scientific">Pseudonocardia kongjuensis</name>
    <dbReference type="NCBI Taxonomy" id="102227"/>
    <lineage>
        <taxon>Bacteria</taxon>
        <taxon>Bacillati</taxon>
        <taxon>Actinomycetota</taxon>
        <taxon>Actinomycetes</taxon>
        <taxon>Pseudonocardiales</taxon>
        <taxon>Pseudonocardiaceae</taxon>
        <taxon>Pseudonocardia</taxon>
    </lineage>
</organism>
<evidence type="ECO:0000256" key="1">
    <source>
        <dbReference type="SAM" id="Phobius"/>
    </source>
</evidence>
<feature type="transmembrane region" description="Helical" evidence="1">
    <location>
        <begin position="54"/>
        <end position="76"/>
    </location>
</feature>
<sequence length="334" mass="36563">MLWVLHGLLRFLLIVWMIPYSWSKLNLTQMGRLDYSAALTTVGEKSPMGLLWTFMAYSPVVQFLAGLAELVVALLLVFRRTAWLGGLLGTAALGTVFLLNMTFDVPVKQPALLLTIGFLLVAVPELGRVLRFVAGRPVAGTEGTPRLLPWPRVRAVTRWTSPALGVLVVLLGGVLFWQGQPPRVESELALPGVYRVVEDPAPAAARLADDPRWQSVAFGQWVYDGPEIPIPSYPVPGAAGLSVRLANGDLVTGNYRPVRDGVVEATLRPVTAGAQPMFGDTERTVELSWEVRPDGRVALRGDGQDLLLESDPELRFLYDRGFSWDLGNEAAVNR</sequence>
<name>A0ABP4ID86_9PSEU</name>
<evidence type="ECO:0008006" key="4">
    <source>
        <dbReference type="Google" id="ProtNLM"/>
    </source>
</evidence>